<evidence type="ECO:0000256" key="1">
    <source>
        <dbReference type="ARBA" id="ARBA00004123"/>
    </source>
</evidence>
<protein>
    <recommendedName>
        <fullName evidence="9">U6 snRNA-associated Sm-like protein LSm3</fullName>
    </recommendedName>
</protein>
<dbReference type="PROSITE" id="PS52002">
    <property type="entry name" value="SM"/>
    <property type="match status" value="1"/>
</dbReference>
<dbReference type="Proteomes" id="UP000887577">
    <property type="component" value="Unplaced"/>
</dbReference>
<dbReference type="PANTHER" id="PTHR13110">
    <property type="entry name" value="U6 SNRNA-ASSOCIATED SM-LIKE PROTEIN LSM3"/>
    <property type="match status" value="1"/>
</dbReference>
<dbReference type="GO" id="GO:0005681">
    <property type="term" value="C:spliceosomal complex"/>
    <property type="evidence" value="ECO:0007669"/>
    <property type="project" value="UniProtKB-KW"/>
</dbReference>
<keyword evidence="4 9" id="KW-0747">Spliceosome</keyword>
<gene>
    <name evidence="9" type="primary">LSM3</name>
</gene>
<comment type="similarity">
    <text evidence="2 9">Belongs to the snRNP Sm proteins family.</text>
</comment>
<keyword evidence="5 9" id="KW-0694">RNA-binding</keyword>
<comment type="subunit">
    <text evidence="9">LSm subunits form a heteromer with a doughnut shape.</text>
</comment>
<dbReference type="GO" id="GO:0003723">
    <property type="term" value="F:RNA binding"/>
    <property type="evidence" value="ECO:0007669"/>
    <property type="project" value="UniProtKB-UniRule"/>
</dbReference>
<keyword evidence="6 9" id="KW-0508">mRNA splicing</keyword>
<dbReference type="InterPro" id="IPR034105">
    <property type="entry name" value="Lsm3"/>
</dbReference>
<accession>A0A914ZAX9</accession>
<dbReference type="InterPro" id="IPR040002">
    <property type="entry name" value="Sm-like_LSM3"/>
</dbReference>
<dbReference type="GO" id="GO:0000398">
    <property type="term" value="P:mRNA splicing, via spliceosome"/>
    <property type="evidence" value="ECO:0007669"/>
    <property type="project" value="UniProtKB-UniRule"/>
</dbReference>
<evidence type="ECO:0000256" key="4">
    <source>
        <dbReference type="ARBA" id="ARBA00022728"/>
    </source>
</evidence>
<dbReference type="InterPro" id="IPR010920">
    <property type="entry name" value="LSM_dom_sf"/>
</dbReference>
<dbReference type="InterPro" id="IPR047575">
    <property type="entry name" value="Sm"/>
</dbReference>
<evidence type="ECO:0000259" key="10">
    <source>
        <dbReference type="PROSITE" id="PS52002"/>
    </source>
</evidence>
<evidence type="ECO:0000256" key="7">
    <source>
        <dbReference type="ARBA" id="ARBA00023242"/>
    </source>
</evidence>
<keyword evidence="7 9" id="KW-0539">Nucleus</keyword>
<keyword evidence="3 9" id="KW-0507">mRNA processing</keyword>
<dbReference type="SUPFAM" id="SSF50182">
    <property type="entry name" value="Sm-like ribonucleoproteins"/>
    <property type="match status" value="1"/>
</dbReference>
<evidence type="ECO:0000313" key="12">
    <source>
        <dbReference type="WBParaSite" id="PSU_v2.g14168.t1"/>
    </source>
</evidence>
<sequence>MSQNNGEEGSGDLSTNIEEPIDFVRLSLNEHVMIKMRQDRHICGILQSFDQHLNLIISDVVETINTSEIDPDSAEEIIHTTTREIPLLYVRGDSVVLVSKPNRNPN</sequence>
<proteinExistence type="inferred from homology"/>
<dbReference type="WBParaSite" id="PSU_v2.g9076.t1">
    <property type="protein sequence ID" value="PSU_v2.g9076.t1"/>
    <property type="gene ID" value="PSU_v2.g9076"/>
</dbReference>
<evidence type="ECO:0000256" key="9">
    <source>
        <dbReference type="RuleBase" id="RU365046"/>
    </source>
</evidence>
<evidence type="ECO:0000256" key="6">
    <source>
        <dbReference type="ARBA" id="ARBA00023187"/>
    </source>
</evidence>
<dbReference type="Pfam" id="PF01423">
    <property type="entry name" value="LSM"/>
    <property type="match status" value="1"/>
</dbReference>
<evidence type="ECO:0000256" key="3">
    <source>
        <dbReference type="ARBA" id="ARBA00022664"/>
    </source>
</evidence>
<name>A0A914ZAX9_9BILA</name>
<keyword evidence="11" id="KW-1185">Reference proteome</keyword>
<evidence type="ECO:0000256" key="5">
    <source>
        <dbReference type="ARBA" id="ARBA00022884"/>
    </source>
</evidence>
<dbReference type="InterPro" id="IPR001163">
    <property type="entry name" value="Sm_dom_euk/arc"/>
</dbReference>
<evidence type="ECO:0000256" key="2">
    <source>
        <dbReference type="ARBA" id="ARBA00006850"/>
    </source>
</evidence>
<evidence type="ECO:0000256" key="8">
    <source>
        <dbReference type="ARBA" id="ARBA00023274"/>
    </source>
</evidence>
<dbReference type="CDD" id="cd01730">
    <property type="entry name" value="LSm3"/>
    <property type="match status" value="1"/>
</dbReference>
<feature type="domain" description="Sm" evidence="10">
    <location>
        <begin position="19"/>
        <end position="104"/>
    </location>
</feature>
<dbReference type="AlphaFoldDB" id="A0A914ZAX9"/>
<organism evidence="11 13">
    <name type="scientific">Panagrolaimus superbus</name>
    <dbReference type="NCBI Taxonomy" id="310955"/>
    <lineage>
        <taxon>Eukaryota</taxon>
        <taxon>Metazoa</taxon>
        <taxon>Ecdysozoa</taxon>
        <taxon>Nematoda</taxon>
        <taxon>Chromadorea</taxon>
        <taxon>Rhabditida</taxon>
        <taxon>Tylenchina</taxon>
        <taxon>Panagrolaimomorpha</taxon>
        <taxon>Panagrolaimoidea</taxon>
        <taxon>Panagrolaimidae</taxon>
        <taxon>Panagrolaimus</taxon>
    </lineage>
</organism>
<dbReference type="GO" id="GO:0005688">
    <property type="term" value="C:U6 snRNP"/>
    <property type="evidence" value="ECO:0007669"/>
    <property type="project" value="UniProtKB-UniRule"/>
</dbReference>
<dbReference type="GO" id="GO:0046540">
    <property type="term" value="C:U4/U6 x U5 tri-snRNP complex"/>
    <property type="evidence" value="ECO:0007669"/>
    <property type="project" value="UniProtKB-UniRule"/>
</dbReference>
<evidence type="ECO:0000313" key="11">
    <source>
        <dbReference type="Proteomes" id="UP000887577"/>
    </source>
</evidence>
<dbReference type="SMART" id="SM00651">
    <property type="entry name" value="Sm"/>
    <property type="match status" value="1"/>
</dbReference>
<dbReference type="GO" id="GO:0005737">
    <property type="term" value="C:cytoplasm"/>
    <property type="evidence" value="ECO:0007669"/>
    <property type="project" value="UniProtKB-ARBA"/>
</dbReference>
<comment type="function">
    <text evidence="9">Binds specifically to the 3'-terminal U-tract of U6 snRNA.</text>
</comment>
<dbReference type="Gene3D" id="2.30.30.100">
    <property type="match status" value="1"/>
</dbReference>
<comment type="subcellular location">
    <subcellularLocation>
        <location evidence="1 9">Nucleus</location>
    </subcellularLocation>
</comment>
<evidence type="ECO:0000313" key="13">
    <source>
        <dbReference type="WBParaSite" id="PSU_v2.g9076.t1"/>
    </source>
</evidence>
<keyword evidence="8 9" id="KW-0687">Ribonucleoprotein</keyword>
<dbReference type="WBParaSite" id="PSU_v2.g14168.t1">
    <property type="protein sequence ID" value="PSU_v2.g14168.t1"/>
    <property type="gene ID" value="PSU_v2.g14168"/>
</dbReference>
<reference evidence="12 13" key="1">
    <citation type="submission" date="2022-11" db="UniProtKB">
        <authorList>
            <consortium name="WormBaseParasite"/>
        </authorList>
    </citation>
    <scope>IDENTIFICATION</scope>
</reference>